<comment type="caution">
    <text evidence="14">The sequence shown here is derived from an EMBL/GenBank/DDBJ whole genome shotgun (WGS) entry which is preliminary data.</text>
</comment>
<feature type="active site" description="Proton acceptor; for dehydratase activity" evidence="9">
    <location>
        <position position="2676"/>
    </location>
</feature>
<dbReference type="SMART" id="SM00825">
    <property type="entry name" value="PKS_KS"/>
    <property type="match status" value="2"/>
</dbReference>
<keyword evidence="3" id="KW-0596">Phosphopantetheine</keyword>
<evidence type="ECO:0000259" key="11">
    <source>
        <dbReference type="PROSITE" id="PS50075"/>
    </source>
</evidence>
<dbReference type="Pfam" id="PF00550">
    <property type="entry name" value="PP-binding"/>
    <property type="match status" value="2"/>
</dbReference>
<keyword evidence="15" id="KW-1185">Reference proteome</keyword>
<dbReference type="CDD" id="cd08956">
    <property type="entry name" value="KR_3_FAS_SDR_x"/>
    <property type="match status" value="2"/>
</dbReference>
<feature type="region of interest" description="Disordered" evidence="10">
    <location>
        <begin position="2933"/>
        <end position="2959"/>
    </location>
</feature>
<dbReference type="InterPro" id="IPR014030">
    <property type="entry name" value="Ketoacyl_synth_N"/>
</dbReference>
<dbReference type="SUPFAM" id="SSF47336">
    <property type="entry name" value="ACP-like"/>
    <property type="match status" value="2"/>
</dbReference>
<dbReference type="InterPro" id="IPR013968">
    <property type="entry name" value="PKS_KR"/>
</dbReference>
<evidence type="ECO:0000256" key="4">
    <source>
        <dbReference type="ARBA" id="ARBA00022553"/>
    </source>
</evidence>
<dbReference type="SUPFAM" id="SSF53901">
    <property type="entry name" value="Thiolase-like"/>
    <property type="match status" value="2"/>
</dbReference>
<feature type="domain" description="PKS/mFAS DH" evidence="13">
    <location>
        <begin position="2644"/>
        <end position="2916"/>
    </location>
</feature>
<dbReference type="Proteomes" id="UP001520654">
    <property type="component" value="Unassembled WGS sequence"/>
</dbReference>
<dbReference type="Pfam" id="PF14765">
    <property type="entry name" value="PS-DH"/>
    <property type="match status" value="2"/>
</dbReference>
<dbReference type="InterPro" id="IPR057326">
    <property type="entry name" value="KR_dom"/>
</dbReference>
<gene>
    <name evidence="14" type="ORF">K7B10_39710</name>
</gene>
<dbReference type="Pfam" id="PF21089">
    <property type="entry name" value="PKS_DH_N"/>
    <property type="match status" value="2"/>
</dbReference>
<dbReference type="PROSITE" id="PS52019">
    <property type="entry name" value="PKS_MFAS_DH"/>
    <property type="match status" value="2"/>
</dbReference>
<feature type="domain" description="Carrier" evidence="11">
    <location>
        <begin position="1669"/>
        <end position="1744"/>
    </location>
</feature>
<keyword evidence="7" id="KW-0511">Multifunctional enzyme</keyword>
<protein>
    <submittedName>
        <fullName evidence="14">SDR family NAD(P)-dependent oxidoreductase</fullName>
    </submittedName>
</protein>
<evidence type="ECO:0000313" key="14">
    <source>
        <dbReference type="EMBL" id="MCC0100769.1"/>
    </source>
</evidence>
<name>A0ABS8EKM7_9ACTN</name>
<dbReference type="Pfam" id="PF00698">
    <property type="entry name" value="Acyl_transf_1"/>
    <property type="match status" value="2"/>
</dbReference>
<dbReference type="Gene3D" id="3.40.366.10">
    <property type="entry name" value="Malonyl-Coenzyme A Acyl Carrier Protein, domain 2"/>
    <property type="match status" value="2"/>
</dbReference>
<dbReference type="PROSITE" id="PS50075">
    <property type="entry name" value="CARRIER"/>
    <property type="match status" value="2"/>
</dbReference>
<dbReference type="Gene3D" id="3.30.70.3290">
    <property type="match status" value="2"/>
</dbReference>
<dbReference type="InterPro" id="IPR016036">
    <property type="entry name" value="Malonyl_transacylase_ACP-bd"/>
</dbReference>
<dbReference type="PROSITE" id="PS52004">
    <property type="entry name" value="KS3_2"/>
    <property type="match status" value="2"/>
</dbReference>
<dbReference type="SUPFAM" id="SSF51735">
    <property type="entry name" value="NAD(P)-binding Rossmann-fold domains"/>
    <property type="match status" value="4"/>
</dbReference>
<feature type="domain" description="PKS/mFAS DH" evidence="13">
    <location>
        <begin position="939"/>
        <end position="1210"/>
    </location>
</feature>
<dbReference type="SUPFAM" id="SSF52151">
    <property type="entry name" value="FabD/lysophospholipase-like"/>
    <property type="match status" value="2"/>
</dbReference>
<dbReference type="Pfam" id="PF22953">
    <property type="entry name" value="SpnB_Rossmann"/>
    <property type="match status" value="2"/>
</dbReference>
<dbReference type="InterPro" id="IPR036291">
    <property type="entry name" value="NAD(P)-bd_dom_sf"/>
</dbReference>
<dbReference type="EMBL" id="JAINUL010000009">
    <property type="protein sequence ID" value="MCC0100769.1"/>
    <property type="molecule type" value="Genomic_DNA"/>
</dbReference>
<dbReference type="SMART" id="SM00823">
    <property type="entry name" value="PKS_PP"/>
    <property type="match status" value="2"/>
</dbReference>
<dbReference type="InterPro" id="IPR055123">
    <property type="entry name" value="SpnB-like_Rossmann"/>
</dbReference>
<evidence type="ECO:0000259" key="12">
    <source>
        <dbReference type="PROSITE" id="PS52004"/>
    </source>
</evidence>
<feature type="region of interest" description="N-terminal hotdog fold" evidence="9">
    <location>
        <begin position="2644"/>
        <end position="2767"/>
    </location>
</feature>
<dbReference type="InterPro" id="IPR015083">
    <property type="entry name" value="NorB/c/GfsB-D-like_docking"/>
</dbReference>
<keyword evidence="6" id="KW-0045">Antibiotic biosynthesis</keyword>
<accession>A0ABS8EKM7</accession>
<dbReference type="InterPro" id="IPR050091">
    <property type="entry name" value="PKS_NRPS_Biosynth_Enz"/>
</dbReference>
<dbReference type="InterPro" id="IPR016035">
    <property type="entry name" value="Acyl_Trfase/lysoPLipase"/>
</dbReference>
<evidence type="ECO:0000256" key="10">
    <source>
        <dbReference type="SAM" id="MobiDB-lite"/>
    </source>
</evidence>
<dbReference type="InterPro" id="IPR009081">
    <property type="entry name" value="PP-bd_ACP"/>
</dbReference>
<feature type="active site" description="Proton donor; for dehydratase activity" evidence="9">
    <location>
        <position position="2840"/>
    </location>
</feature>
<dbReference type="InterPro" id="IPR020806">
    <property type="entry name" value="PKS_PP-bd"/>
</dbReference>
<feature type="domain" description="Ketosynthase family 3 (KS3)" evidence="12">
    <location>
        <begin position="1765"/>
        <end position="2178"/>
    </location>
</feature>
<feature type="active site" description="Proton donor; for dehydratase activity" evidence="9">
    <location>
        <position position="1134"/>
    </location>
</feature>
<evidence type="ECO:0000256" key="9">
    <source>
        <dbReference type="PROSITE-ProRule" id="PRU01363"/>
    </source>
</evidence>
<keyword evidence="5" id="KW-0808">Transferase</keyword>
<dbReference type="Gene3D" id="3.40.50.720">
    <property type="entry name" value="NAD(P)-binding Rossmann-like Domain"/>
    <property type="match status" value="2"/>
</dbReference>
<dbReference type="PANTHER" id="PTHR43775:SF51">
    <property type="entry name" value="INACTIVE PHENOLPHTHIOCEROL SYNTHESIS POLYKETIDE SYNTHASE TYPE I PKS1-RELATED"/>
    <property type="match status" value="1"/>
</dbReference>
<dbReference type="InterPro" id="IPR001227">
    <property type="entry name" value="Ac_transferase_dom_sf"/>
</dbReference>
<feature type="domain" description="Carrier" evidence="11">
    <location>
        <begin position="3394"/>
        <end position="3469"/>
    </location>
</feature>
<dbReference type="InterPro" id="IPR014043">
    <property type="entry name" value="Acyl_transferase_dom"/>
</dbReference>
<dbReference type="SMART" id="SM00826">
    <property type="entry name" value="PKS_DH"/>
    <property type="match status" value="2"/>
</dbReference>
<dbReference type="CDD" id="cd00833">
    <property type="entry name" value="PKS"/>
    <property type="match status" value="2"/>
</dbReference>
<dbReference type="InterPro" id="IPR032821">
    <property type="entry name" value="PKS_assoc"/>
</dbReference>
<dbReference type="Gene3D" id="3.40.47.10">
    <property type="match status" value="2"/>
</dbReference>
<keyword evidence="4" id="KW-0597">Phosphoprotein</keyword>
<dbReference type="RefSeq" id="WP_229345909.1">
    <property type="nucleotide sequence ID" value="NZ_JAINUL010000009.1"/>
</dbReference>
<evidence type="ECO:0000256" key="6">
    <source>
        <dbReference type="ARBA" id="ARBA00023194"/>
    </source>
</evidence>
<keyword evidence="8" id="KW-0012">Acyltransferase</keyword>
<feature type="region of interest" description="C-terminal hotdog fold" evidence="9">
    <location>
        <begin position="2781"/>
        <end position="2916"/>
    </location>
</feature>
<dbReference type="InterPro" id="IPR014031">
    <property type="entry name" value="Ketoacyl_synth_C"/>
</dbReference>
<dbReference type="Gene3D" id="1.10.1200.10">
    <property type="entry name" value="ACP-like"/>
    <property type="match status" value="2"/>
</dbReference>
<evidence type="ECO:0000256" key="3">
    <source>
        <dbReference type="ARBA" id="ARBA00022450"/>
    </source>
</evidence>
<sequence>MANDEKILDYLKKVTADLHQTRQRLQDVEAQTREPIAIVAMSCRFPGGITTPEELWQLVAEGRDAVAGMPTDRGWDLEALMDPNPDAPGSSYVHQGGFLENAGMFDPGFFGLSPLEAEGTDPQQRLTLEVAWEAFERAGIDPQTLRGSQVGVYMGSGIQDYGDYEEGVPEAVEAFMATSRASSVISGRVSYTLGLEGPAFTVDTACSSSLVAIHLAAQALRQNECKLALAGGVMIMSTASPFVAFSKQKGLSPDGRCKAFSDTADGTGWAEGAAVILLERLSDARRNGHEVLAVIQGSAINQDGASNGLTAPNGPAQQKVIRQALANAQIPGAHVDLVEAHGTGTTLGDPIEAQALLATYGQDHSAERPLRLGSFKSNIGHAQGAAGVGGVIKTVMAMRNGLMPRTLHVSEPSSHVDWNAGHVELLTEALPWPKAEDHARTAGVSAFGLSGTNAHVILQEAPEPAAPEEVPETPAAPAVASPVLPYVVSARGAQALRGQAAKLASFVREQGAGEDPRDIGHALITRRTAFDHRAVVLGADRDVLLAGLDALADGGKAPHLVRGTASGSPQVAFVFPGQGSQWIGMAVELLDSSPVFAERMRQCAEALAEFTDWNLIDVVRGEPGAPTYDEVDVVQPVLWAVMVSLAELWRSFGVQPAAVVGHSQGEIAAATVAGALSLEDGARVVALRSKIIRTGLAGRGGMMSVRLPSAEVRELIARWDDRLQLAVVNSPTSVVVCGHPENLDELYAHLEAEGVQARKIPVDYASHSVFVEEIRDEVRAALAGVTPRSADVSFYSTVVGAPVDTATLDADYWYRNLRQTVLFEETTRALLDDGFTVFVEASPHPGLLVGLAETVSAVGVSAAPVGSLRRGEGGIERFATSLAEAWVAGAPVDWSLFHGAAPARPVELPTYAFQREHYWAPAPAAAGDVEAAGLDPAGHPLLGAVVTAPDSEGFTLTGRLSTATHGWLADHRVGDQVFFPGTGFVELAVLAGDRAGCTTVEELTLEAPLVLPARGGVAVRVTVDAPDPAGRRTVSVHSRGEDAALSWTRHAVGALGTAAAPARPFDTSVWPPAGAEPVDLGGFYENVAAEGLNYGPVFRGLTAAWRLGEDLYAEAALPDAADGSAYGLHPALLDAALHTVALTGVTGDGAALPFAWSGVTLVAEGATAVRVRVSALGEGEVAVDLADSAGQPVASVDSLVLRPLTDDRLAQERSLTRDALFRVEWQALPAAPAEASLTTWDAARSEGGEPADVVVWDAPAAAAGAEAARTAAHAALAVAQEWLADERYAGSVLVVRTSGAVAARTGEDVTDLAGATVWGLVKSAQSENPGRIVLADAATEADVLTAYAAGESQIAVRDGVAHAPRLVRCAAAAADDDDDAGEAPRFAEDGTVLLTGGTGMLGRLFARHLITGQGVRRLLLTSRSGPDAEGAAELAAELTELGAHVEIAACDAADRDALAALLAAVPAEHPLTGVIHLAGVLDDGVLGSLTPERVDSVLRPKVDAALNLHELTAGADLAAFVLFSSVAGIFGNPGQANYAAANAFLDGLAAHRRAAGLPAQSLAWGFWGEASGMTGALTDAERSRISQGGVYPISSDEGVALFDAARAAGDATLVPVKLDLGAIRAQGASAREVFRSLAPVTARRKAGGKIEAGALQQRLASLPEADREEVLVELVLRQVADVLGFSSTQAIEPERAFKELGFDSLRAVEFRNGLAEATGLRLPATVVFDYPNPLGLARHLLTEVSGLPAATRPAARKAAAEAADDELVAIVGMACRFPGGITSPAGLWQAVADGVDAISGFPTDRGWDLARIYDPTGARPDTSYVAQGGFLYDAGDFDPDFFGISPNEALIMDPQQRLLLEASWEAFEDAGIDPRTLKGSRTGVYSGMMYHDYAHNASTGGIASGRVSYVLGVEGPSMTVDTACSSSLVSLHLAVQALRSGECTLALAGGVTVMSDPEVFVEFSRQKGMARDGRCKSFAGAADGAAWSEGVGVLVVERLSDARANGHRVLAVVRGSAVNQDGASNGLTAPNGPSQQRVIRAALEGAGLTTADVDVVEAHGTGTTLGDPIEAQAVLATYGQGRAEDEPLWLGSLKSNIGHAQAAAGVGGVIKMVQALRHGLMPKTLHVDEPTPVVDWEAGNVRLLQEPVAWPARAGRPRRAGISSFGLSGTNAHVILEEAPADATAPAGEHRELPLVPVVLSARSPQALAEQAERLRTRAGQDTELSLTDLGHATATFRTPHDHRAAVIAGNREELLAGLASLAEGSTTAGVVQGTVRDGKSAFLFTGQGAQRPGMGRELHAAFPVFAAALDEVVAALDTYLDTPLYEVMWGGSAEDEALLNSTAYTQPALFAVETALYRLVESWGVRPSFLAGHSIGEITAAHAAGVLSLQDAARLVAARGRLMQALPAGGAMAAVEATEEEVLPHLTDTAGIAAVNSPRSLVVSGAEDAVEEITAVFTALGRKTTRLRVSHAFHSPLMDPVLAEFHLVAENVTYHQPKIPVVSGVHGEISEDWGTPDYWTRHLREAVRFADTVSYLHGQGVTRFVELGPDAILSALTGTTPDGRDIVVEPLLRKNRPEPRTLLAALARLHTTGTRIDWQAFYAGTGARRVDLPTYAFQRRRFWIQGGQAGGDATSLGLSTVDHPLLGAVISAPETDGIVLTGRLALSAQPWLADHKVGETVLFPGTGFIELAVQAGDRIGCPAVDELTLEAPLVLPPHGGVAVRVAVGAPDGSGRRPVTFHARGEDEDLPWVRHAVGTLAEEAAEPVRPFDATAWPPAGAEPVDLDGFYADVAEAGLAYGPVFQGVRAAWRSGDDVYAEVALPDGVEPDGYGLHPALLDAALHPVALSGVTGGEAALPFALSGVSLAAEGASSLRVRVSARGEGSVAVDLADASGVPVASLASLMLRPLAAGQPAGAGRSVVRDALFRIDWQPQPQPQPQPQSQPAAADDRSVAPWRSTGEGTVADTVVWDAPAGSDAAAVHAAVGQALEVLRDWLADERFEGSTLVVRTRGAVAVADENVTDLAGAAVWGLVKTAQSENPGRVVLLDTDAADAAAPGSADVADFEDVALAVASGEPQTAVRSAAVLAPRLVRAAAQAPTAEPAEFAADGTVLITGGTGMLGRLFARHLITERGVSRLLLTSRRGPAAEGTAELVAELSALGAEVEIAACDTSDREALAALLAAVPAAHPLTGVIHMAGVLDDGVLGSLTPERVSAVLRPKVDAALHLHELTAGLDLAAFILFSSVAGVLGNPGQANYAAANAFLDALAAHRHAQGLPAQSLAWGPWAAQEAGGGMAGELAAADSGRMSRIGIESLSAGAGTEVFDAAHALGAPALVTILLNTKAMRSATDLPDLFRSLVPARSRRRADSGSTVDVTAFRRRMAGLAEAARTDELVDLVRTHAAAILGHSGAASIGKSREFKELGFDSLSAVEFRNSLAEATGLRLPATLVFDYPNSQALAEYFAEELRPRDGSGGTGDVGDPDSDEGRIRRLLQTVPMARLRELGLVDTLLELADGRTETTESKAVAAEEEAIDDMDAESLINMALDGLGLDDAIQGM</sequence>
<dbReference type="Gene3D" id="3.10.129.110">
    <property type="entry name" value="Polyketide synthase dehydratase"/>
    <property type="match status" value="2"/>
</dbReference>
<dbReference type="Pfam" id="PF00109">
    <property type="entry name" value="ketoacyl-synt"/>
    <property type="match status" value="2"/>
</dbReference>
<dbReference type="Pfam" id="PF08659">
    <property type="entry name" value="KR"/>
    <property type="match status" value="2"/>
</dbReference>
<dbReference type="SUPFAM" id="SSF55048">
    <property type="entry name" value="Probable ACP-binding domain of malonyl-CoA ACP transacylase"/>
    <property type="match status" value="2"/>
</dbReference>
<dbReference type="SMART" id="SM00827">
    <property type="entry name" value="PKS_AT"/>
    <property type="match status" value="2"/>
</dbReference>
<comment type="pathway">
    <text evidence="2">Antibiotic biosynthesis.</text>
</comment>
<feature type="region of interest" description="Disordered" evidence="10">
    <location>
        <begin position="3468"/>
        <end position="3489"/>
    </location>
</feature>
<evidence type="ECO:0000256" key="1">
    <source>
        <dbReference type="ARBA" id="ARBA00001957"/>
    </source>
</evidence>
<dbReference type="Pfam" id="PF02801">
    <property type="entry name" value="Ketoacyl-synt_C"/>
    <property type="match status" value="2"/>
</dbReference>
<dbReference type="InterPro" id="IPR049900">
    <property type="entry name" value="PKS_mFAS_DH"/>
</dbReference>
<feature type="region of interest" description="C-terminal hotdog fold" evidence="9">
    <location>
        <begin position="1075"/>
        <end position="1210"/>
    </location>
</feature>
<dbReference type="InterPro" id="IPR018201">
    <property type="entry name" value="Ketoacyl_synth_AS"/>
</dbReference>
<dbReference type="InterPro" id="IPR020807">
    <property type="entry name" value="PKS_DH"/>
</dbReference>
<dbReference type="PROSITE" id="PS00606">
    <property type="entry name" value="KS3_1"/>
    <property type="match status" value="2"/>
</dbReference>
<feature type="domain" description="Ketosynthase family 3 (KS3)" evidence="12">
    <location>
        <begin position="33"/>
        <end position="460"/>
    </location>
</feature>
<dbReference type="Pfam" id="PF16197">
    <property type="entry name" value="KAsynt_C_assoc"/>
    <property type="match status" value="2"/>
</dbReference>
<evidence type="ECO:0000256" key="2">
    <source>
        <dbReference type="ARBA" id="ARBA00004792"/>
    </source>
</evidence>
<dbReference type="InterPro" id="IPR036736">
    <property type="entry name" value="ACP-like_sf"/>
</dbReference>
<dbReference type="InterPro" id="IPR049552">
    <property type="entry name" value="PKS_DH_N"/>
</dbReference>
<comment type="cofactor">
    <cofactor evidence="1">
        <name>pantetheine 4'-phosphate</name>
        <dbReference type="ChEBI" id="CHEBI:47942"/>
    </cofactor>
</comment>
<reference evidence="14 15" key="1">
    <citation type="submission" date="2021-08" db="EMBL/GenBank/DDBJ databases">
        <title>Genomic Architecture of Streptomyces flavotricini NGL1 and Streptomyces erythrochromogenes HMS4 With Differential Plant Beneficial attributes and laccase production capabilities.</title>
        <authorList>
            <person name="Salwan R."/>
            <person name="Kaur R."/>
            <person name="Sharma V."/>
        </authorList>
    </citation>
    <scope>NUCLEOTIDE SEQUENCE [LARGE SCALE GENOMIC DNA]</scope>
    <source>
        <strain evidence="14 15">NGL1</strain>
    </source>
</reference>
<feature type="active site" description="Proton acceptor; for dehydratase activity" evidence="9">
    <location>
        <position position="971"/>
    </location>
</feature>
<evidence type="ECO:0000313" key="15">
    <source>
        <dbReference type="Proteomes" id="UP001520654"/>
    </source>
</evidence>
<dbReference type="SMART" id="SM01294">
    <property type="entry name" value="PKS_PP_betabranch"/>
    <property type="match status" value="1"/>
</dbReference>
<dbReference type="Pfam" id="PF08990">
    <property type="entry name" value="Docking"/>
    <property type="match status" value="1"/>
</dbReference>
<dbReference type="InterPro" id="IPR042104">
    <property type="entry name" value="PKS_dehydratase_sf"/>
</dbReference>
<dbReference type="InterPro" id="IPR049551">
    <property type="entry name" value="PKS_DH_C"/>
</dbReference>
<evidence type="ECO:0000256" key="8">
    <source>
        <dbReference type="ARBA" id="ARBA00023315"/>
    </source>
</evidence>
<proteinExistence type="predicted"/>
<evidence type="ECO:0000256" key="7">
    <source>
        <dbReference type="ARBA" id="ARBA00023268"/>
    </source>
</evidence>
<evidence type="ECO:0000259" key="13">
    <source>
        <dbReference type="PROSITE" id="PS52019"/>
    </source>
</evidence>
<dbReference type="SMART" id="SM00822">
    <property type="entry name" value="PKS_KR"/>
    <property type="match status" value="2"/>
</dbReference>
<organism evidence="14 15">
    <name type="scientific">Streptomyces flavotricini</name>
    <dbReference type="NCBI Taxonomy" id="66888"/>
    <lineage>
        <taxon>Bacteria</taxon>
        <taxon>Bacillati</taxon>
        <taxon>Actinomycetota</taxon>
        <taxon>Actinomycetes</taxon>
        <taxon>Kitasatosporales</taxon>
        <taxon>Streptomycetaceae</taxon>
        <taxon>Streptomyces</taxon>
    </lineage>
</organism>
<feature type="region of interest" description="N-terminal hotdog fold" evidence="9">
    <location>
        <begin position="939"/>
        <end position="1062"/>
    </location>
</feature>
<dbReference type="PANTHER" id="PTHR43775">
    <property type="entry name" value="FATTY ACID SYNTHASE"/>
    <property type="match status" value="1"/>
</dbReference>
<dbReference type="InterPro" id="IPR020841">
    <property type="entry name" value="PKS_Beta-ketoAc_synthase_dom"/>
</dbReference>
<evidence type="ECO:0000256" key="5">
    <source>
        <dbReference type="ARBA" id="ARBA00022679"/>
    </source>
</evidence>
<dbReference type="InterPro" id="IPR016039">
    <property type="entry name" value="Thiolase-like"/>
</dbReference>